<dbReference type="Proteomes" id="UP001479606">
    <property type="component" value="Unassembled WGS sequence"/>
</dbReference>
<organism evidence="1 2">
    <name type="scientific">Hymenobacter segetis</name>
    <dbReference type="NCBI Taxonomy" id="2025509"/>
    <lineage>
        <taxon>Bacteria</taxon>
        <taxon>Pseudomonadati</taxon>
        <taxon>Bacteroidota</taxon>
        <taxon>Cytophagia</taxon>
        <taxon>Cytophagales</taxon>
        <taxon>Hymenobacteraceae</taxon>
        <taxon>Hymenobacter</taxon>
    </lineage>
</organism>
<keyword evidence="2" id="KW-1185">Reference proteome</keyword>
<evidence type="ECO:0000313" key="2">
    <source>
        <dbReference type="Proteomes" id="UP001479606"/>
    </source>
</evidence>
<dbReference type="EMBL" id="JBCEVZ010000063">
    <property type="protein sequence ID" value="MEL5996234.1"/>
    <property type="molecule type" value="Genomic_DNA"/>
</dbReference>
<gene>
    <name evidence="1" type="ORF">AAFH49_18605</name>
</gene>
<protein>
    <submittedName>
        <fullName evidence="1">Uncharacterized protein</fullName>
    </submittedName>
</protein>
<proteinExistence type="predicted"/>
<reference evidence="1 2" key="1">
    <citation type="journal article" date="2018" name="Arch. Microbiol.">
        <title>Hymenobacter segetis sp. nov., isolated from soil.</title>
        <authorList>
            <person name="Ten L.N."/>
            <person name="Lim S.J."/>
            <person name="Kim B.O."/>
            <person name="Kang I.K."/>
            <person name="Jung H.Y."/>
        </authorList>
    </citation>
    <scope>NUCLEOTIDE SEQUENCE [LARGE SCALE GENOMIC DNA]</scope>
    <source>
        <strain evidence="1 2">S7-3-11</strain>
    </source>
</reference>
<dbReference type="RefSeq" id="WP_342300545.1">
    <property type="nucleotide sequence ID" value="NZ_JBCEVZ010000063.1"/>
</dbReference>
<name>A0ABU9LZP5_9BACT</name>
<comment type="caution">
    <text evidence="1">The sequence shown here is derived from an EMBL/GenBank/DDBJ whole genome shotgun (WGS) entry which is preliminary data.</text>
</comment>
<sequence length="56" mass="5880">MQAVRAVVAQAAAPVTAAQVAARFRRTRATQVQPLLATPTALSLLRHLEPEDACAA</sequence>
<evidence type="ECO:0000313" key="1">
    <source>
        <dbReference type="EMBL" id="MEL5996234.1"/>
    </source>
</evidence>
<accession>A0ABU9LZP5</accession>